<name>A0A448ZDZ5_9STRA</name>
<sequence>MSATDHLVRKEKTQAKLYDVESMMEMKGSEANGYVILLKGSPPSPESSSKKKAKKKKDDNLPLAFMSLTSGNVIDACFGVVNPSRNGDTPARRSARDAKALLDECDVTDAFRQTAVNAYREGFEAVIRYEKEMGKLNCITRCFRSSSIRRKAEEDIHKAFASLVTAVGESKPE</sequence>
<proteinExistence type="predicted"/>
<dbReference type="EMBL" id="CAACVS010000266">
    <property type="protein sequence ID" value="VEU40220.1"/>
    <property type="molecule type" value="Genomic_DNA"/>
</dbReference>
<feature type="region of interest" description="Disordered" evidence="1">
    <location>
        <begin position="36"/>
        <end position="57"/>
    </location>
</feature>
<dbReference type="Proteomes" id="UP000291116">
    <property type="component" value="Unassembled WGS sequence"/>
</dbReference>
<dbReference type="OrthoDB" id="43696at2759"/>
<evidence type="ECO:0000256" key="1">
    <source>
        <dbReference type="SAM" id="MobiDB-lite"/>
    </source>
</evidence>
<protein>
    <submittedName>
        <fullName evidence="2">Uncharacterized protein</fullName>
    </submittedName>
</protein>
<gene>
    <name evidence="2" type="ORF">PSNMU_V1.4_AUG-EV-PASAV3_0070970</name>
</gene>
<evidence type="ECO:0000313" key="3">
    <source>
        <dbReference type="Proteomes" id="UP000291116"/>
    </source>
</evidence>
<evidence type="ECO:0000313" key="2">
    <source>
        <dbReference type="EMBL" id="VEU40220.1"/>
    </source>
</evidence>
<accession>A0A448ZDZ5</accession>
<keyword evidence="3" id="KW-1185">Reference proteome</keyword>
<reference evidence="2 3" key="1">
    <citation type="submission" date="2019-01" db="EMBL/GenBank/DDBJ databases">
        <authorList>
            <person name="Ferrante I. M."/>
        </authorList>
    </citation>
    <scope>NUCLEOTIDE SEQUENCE [LARGE SCALE GENOMIC DNA]</scope>
    <source>
        <strain evidence="2 3">B856</strain>
    </source>
</reference>
<organism evidence="2 3">
    <name type="scientific">Pseudo-nitzschia multistriata</name>
    <dbReference type="NCBI Taxonomy" id="183589"/>
    <lineage>
        <taxon>Eukaryota</taxon>
        <taxon>Sar</taxon>
        <taxon>Stramenopiles</taxon>
        <taxon>Ochrophyta</taxon>
        <taxon>Bacillariophyta</taxon>
        <taxon>Bacillariophyceae</taxon>
        <taxon>Bacillariophycidae</taxon>
        <taxon>Bacillariales</taxon>
        <taxon>Bacillariaceae</taxon>
        <taxon>Pseudo-nitzschia</taxon>
    </lineage>
</organism>
<dbReference type="AlphaFoldDB" id="A0A448ZDZ5"/>